<evidence type="ECO:0000256" key="8">
    <source>
        <dbReference type="SAM" id="Phobius"/>
    </source>
</evidence>
<keyword evidence="4 9" id="KW-0732">Signal</keyword>
<evidence type="ECO:0000313" key="12">
    <source>
        <dbReference type="Proteomes" id="UP000326396"/>
    </source>
</evidence>
<evidence type="ECO:0000256" key="5">
    <source>
        <dbReference type="ARBA" id="ARBA00022989"/>
    </source>
</evidence>
<accession>A0A5N6MQ12</accession>
<keyword evidence="6 8" id="KW-0472">Membrane</keyword>
<dbReference type="InterPro" id="IPR015720">
    <property type="entry name" value="Emp24-like"/>
</dbReference>
<gene>
    <name evidence="11" type="ORF">E3N88_31487</name>
</gene>
<sequence>MKARLVFILILSFLSTITKSIRINVESGVTKCITEDLRIKSMTVGEYAVVNPNEGQPLPEHHRIYVGVFAENQRQFHDARGVESGQFGFEVVEDGKHFACFATIKHEPAVNTSVDLNWRSGVSAKSWSRLIKKGSVEAMELELKKMEDTINWIHEEMLYLREREQQMVKQNMNTNSIMGWSGLFSLLLCLSVAGLQLWHLKSFFEKKKII</sequence>
<dbReference type="InterPro" id="IPR009038">
    <property type="entry name" value="GOLD_dom"/>
</dbReference>
<proteinExistence type="inferred from homology"/>
<dbReference type="EMBL" id="SZYD01000015">
    <property type="protein sequence ID" value="KAD3642263.1"/>
    <property type="molecule type" value="Genomic_DNA"/>
</dbReference>
<reference evidence="11 12" key="1">
    <citation type="submission" date="2019-05" db="EMBL/GenBank/DDBJ databases">
        <title>Mikania micrantha, genome provides insights into the molecular mechanism of rapid growth.</title>
        <authorList>
            <person name="Liu B."/>
        </authorList>
    </citation>
    <scope>NUCLEOTIDE SEQUENCE [LARGE SCALE GENOMIC DNA]</scope>
    <source>
        <strain evidence="11">NLD-2019</strain>
        <tissue evidence="11">Leaf</tissue>
    </source>
</reference>
<dbReference type="PROSITE" id="PS50866">
    <property type="entry name" value="GOLD"/>
    <property type="match status" value="1"/>
</dbReference>
<evidence type="ECO:0000256" key="9">
    <source>
        <dbReference type="SAM" id="SignalP"/>
    </source>
</evidence>
<dbReference type="Pfam" id="PF01105">
    <property type="entry name" value="EMP24_GP25L"/>
    <property type="match status" value="1"/>
</dbReference>
<evidence type="ECO:0000259" key="10">
    <source>
        <dbReference type="PROSITE" id="PS50866"/>
    </source>
</evidence>
<comment type="caution">
    <text evidence="11">The sequence shown here is derived from an EMBL/GenBank/DDBJ whole genome shotgun (WGS) entry which is preliminary data.</text>
</comment>
<dbReference type="SMART" id="SM01190">
    <property type="entry name" value="EMP24_GP25L"/>
    <property type="match status" value="1"/>
</dbReference>
<keyword evidence="5 8" id="KW-1133">Transmembrane helix</keyword>
<feature type="chain" id="PRO_5024331013" description="GOLD domain-containing protein" evidence="9">
    <location>
        <begin position="21"/>
        <end position="210"/>
    </location>
</feature>
<feature type="signal peptide" evidence="9">
    <location>
        <begin position="1"/>
        <end position="20"/>
    </location>
</feature>
<feature type="domain" description="GOLD" evidence="10">
    <location>
        <begin position="30"/>
        <end position="145"/>
    </location>
</feature>
<dbReference type="PANTHER" id="PTHR22811">
    <property type="entry name" value="TRANSMEMBRANE EMP24 DOMAIN-CONTAINING PROTEIN"/>
    <property type="match status" value="1"/>
</dbReference>
<dbReference type="GO" id="GO:0016020">
    <property type="term" value="C:membrane"/>
    <property type="evidence" value="ECO:0007669"/>
    <property type="project" value="UniProtKB-SubCell"/>
</dbReference>
<evidence type="ECO:0000313" key="11">
    <source>
        <dbReference type="EMBL" id="KAD3642263.1"/>
    </source>
</evidence>
<evidence type="ECO:0000256" key="2">
    <source>
        <dbReference type="ARBA" id="ARBA00007104"/>
    </source>
</evidence>
<evidence type="ECO:0000256" key="3">
    <source>
        <dbReference type="ARBA" id="ARBA00022692"/>
    </source>
</evidence>
<evidence type="ECO:0000256" key="4">
    <source>
        <dbReference type="ARBA" id="ARBA00022729"/>
    </source>
</evidence>
<dbReference type="Proteomes" id="UP000326396">
    <property type="component" value="Linkage Group LG5"/>
</dbReference>
<keyword evidence="3 7" id="KW-0812">Transmembrane</keyword>
<comment type="similarity">
    <text evidence="2 7">Belongs to the EMP24/GP25L family.</text>
</comment>
<name>A0A5N6MQ12_9ASTR</name>
<dbReference type="OrthoDB" id="1929172at2759"/>
<keyword evidence="12" id="KW-1185">Reference proteome</keyword>
<dbReference type="AlphaFoldDB" id="A0A5N6MQ12"/>
<evidence type="ECO:0000256" key="7">
    <source>
        <dbReference type="RuleBase" id="RU003827"/>
    </source>
</evidence>
<evidence type="ECO:0000256" key="6">
    <source>
        <dbReference type="ARBA" id="ARBA00023136"/>
    </source>
</evidence>
<evidence type="ECO:0000256" key="1">
    <source>
        <dbReference type="ARBA" id="ARBA00004479"/>
    </source>
</evidence>
<organism evidence="11 12">
    <name type="scientific">Mikania micrantha</name>
    <name type="common">bitter vine</name>
    <dbReference type="NCBI Taxonomy" id="192012"/>
    <lineage>
        <taxon>Eukaryota</taxon>
        <taxon>Viridiplantae</taxon>
        <taxon>Streptophyta</taxon>
        <taxon>Embryophyta</taxon>
        <taxon>Tracheophyta</taxon>
        <taxon>Spermatophyta</taxon>
        <taxon>Magnoliopsida</taxon>
        <taxon>eudicotyledons</taxon>
        <taxon>Gunneridae</taxon>
        <taxon>Pentapetalae</taxon>
        <taxon>asterids</taxon>
        <taxon>campanulids</taxon>
        <taxon>Asterales</taxon>
        <taxon>Asteraceae</taxon>
        <taxon>Asteroideae</taxon>
        <taxon>Heliantheae alliance</taxon>
        <taxon>Eupatorieae</taxon>
        <taxon>Mikania</taxon>
    </lineage>
</organism>
<comment type="subcellular location">
    <subcellularLocation>
        <location evidence="1 7">Membrane</location>
        <topology evidence="1 7">Single-pass type I membrane protein</topology>
    </subcellularLocation>
</comment>
<feature type="transmembrane region" description="Helical" evidence="8">
    <location>
        <begin position="177"/>
        <end position="198"/>
    </location>
</feature>
<protein>
    <recommendedName>
        <fullName evidence="10">GOLD domain-containing protein</fullName>
    </recommendedName>
</protein>